<evidence type="ECO:0000259" key="7">
    <source>
        <dbReference type="Pfam" id="PF00082"/>
    </source>
</evidence>
<feature type="active site" description="Charge relay system" evidence="5">
    <location>
        <position position="226"/>
    </location>
</feature>
<feature type="region of interest" description="Disordered" evidence="6">
    <location>
        <begin position="37"/>
        <end position="95"/>
    </location>
</feature>
<dbReference type="PANTHER" id="PTHR43806:SF11">
    <property type="entry name" value="CEREVISIN-RELATED"/>
    <property type="match status" value="1"/>
</dbReference>
<keyword evidence="3 5" id="KW-0378">Hydrolase</keyword>
<sequence length="449" mass="46059">MADHPDINLARRRMLRKIGLGAGLAYIAPALSGLSVARASGGSGGGGSSGPSGPSRPGRGSGGSTRNSTRQREPRRVTQQQPARPPAPRPPEIVALVPAGQPLGPALAAGFTALAQNDLGLPDGVLVRFGLPQGRGLSDALADLGTLLPGTLADENHLYRPDDFLCEGADCGAHAMIGWTGWPSAMRPRLGMIDTGINTDHPALQGRRLTVHQVDLGERDSAGRQHGTAIAAMLVGSVEGRVPGLLPDATLIAVEAFHRSGSTEQADAFSVTSALDLMLRERVDAINMSFSGPANAVLERMVARAAEAGIALVAAAGNGGPGAEPAYPAAWPDVIAVTAVDHRERIYRQANQGPYVALAAPGVNVWTAASISGGRLRSGTSYAAPFVTAALAVERLRAPDLAVEEVTAQLFACARDLGEAGFDPVFGHGLVGAPGQCHGAGQVFSVSGE</sequence>
<dbReference type="InterPro" id="IPR023828">
    <property type="entry name" value="Peptidase_S8_Ser-AS"/>
</dbReference>
<evidence type="ECO:0000256" key="4">
    <source>
        <dbReference type="ARBA" id="ARBA00022825"/>
    </source>
</evidence>
<dbReference type="CDD" id="cd05561">
    <property type="entry name" value="Peptidases_S8_4"/>
    <property type="match status" value="1"/>
</dbReference>
<organism evidence="8 9">
    <name type="scientific">Rhodovulum strictum</name>
    <dbReference type="NCBI Taxonomy" id="58314"/>
    <lineage>
        <taxon>Bacteria</taxon>
        <taxon>Pseudomonadati</taxon>
        <taxon>Pseudomonadota</taxon>
        <taxon>Alphaproteobacteria</taxon>
        <taxon>Rhodobacterales</taxon>
        <taxon>Paracoccaceae</taxon>
        <taxon>Rhodovulum</taxon>
    </lineage>
</organism>
<name>A0A844BJP4_9RHOB</name>
<feature type="active site" description="Charge relay system" evidence="5">
    <location>
        <position position="194"/>
    </location>
</feature>
<dbReference type="InterPro" id="IPR036852">
    <property type="entry name" value="Peptidase_S8/S53_dom_sf"/>
</dbReference>
<dbReference type="Pfam" id="PF00082">
    <property type="entry name" value="Peptidase_S8"/>
    <property type="match status" value="1"/>
</dbReference>
<dbReference type="GO" id="GO:0004252">
    <property type="term" value="F:serine-type endopeptidase activity"/>
    <property type="evidence" value="ECO:0007669"/>
    <property type="project" value="UniProtKB-UniRule"/>
</dbReference>
<dbReference type="GO" id="GO:0006508">
    <property type="term" value="P:proteolysis"/>
    <property type="evidence" value="ECO:0007669"/>
    <property type="project" value="UniProtKB-KW"/>
</dbReference>
<evidence type="ECO:0000313" key="9">
    <source>
        <dbReference type="Proteomes" id="UP000466730"/>
    </source>
</evidence>
<evidence type="ECO:0000256" key="5">
    <source>
        <dbReference type="PROSITE-ProRule" id="PRU01240"/>
    </source>
</evidence>
<comment type="similarity">
    <text evidence="1 5">Belongs to the peptidase S8 family.</text>
</comment>
<dbReference type="PROSITE" id="PS00138">
    <property type="entry name" value="SUBTILASE_SER"/>
    <property type="match status" value="1"/>
</dbReference>
<dbReference type="InterPro" id="IPR050131">
    <property type="entry name" value="Peptidase_S8_subtilisin-like"/>
</dbReference>
<dbReference type="InterPro" id="IPR000209">
    <property type="entry name" value="Peptidase_S8/S53_dom"/>
</dbReference>
<evidence type="ECO:0000256" key="2">
    <source>
        <dbReference type="ARBA" id="ARBA00022670"/>
    </source>
</evidence>
<evidence type="ECO:0000313" key="8">
    <source>
        <dbReference type="EMBL" id="MRH21795.1"/>
    </source>
</evidence>
<dbReference type="PRINTS" id="PR00723">
    <property type="entry name" value="SUBTILISIN"/>
</dbReference>
<dbReference type="SUPFAM" id="SSF52743">
    <property type="entry name" value="Subtilisin-like"/>
    <property type="match status" value="1"/>
</dbReference>
<keyword evidence="9" id="KW-1185">Reference proteome</keyword>
<keyword evidence="4 5" id="KW-0720">Serine protease</keyword>
<accession>A0A844BJP4</accession>
<dbReference type="PANTHER" id="PTHR43806">
    <property type="entry name" value="PEPTIDASE S8"/>
    <property type="match status" value="1"/>
</dbReference>
<dbReference type="PROSITE" id="PS51892">
    <property type="entry name" value="SUBTILASE"/>
    <property type="match status" value="1"/>
</dbReference>
<dbReference type="Proteomes" id="UP000466730">
    <property type="component" value="Unassembled WGS sequence"/>
</dbReference>
<comment type="caution">
    <text evidence="8">The sequence shown here is derived from an EMBL/GenBank/DDBJ whole genome shotgun (WGS) entry which is preliminary data.</text>
</comment>
<dbReference type="OrthoDB" id="5405281at2"/>
<dbReference type="Gene3D" id="3.40.50.200">
    <property type="entry name" value="Peptidase S8/S53 domain"/>
    <property type="match status" value="1"/>
</dbReference>
<dbReference type="EMBL" id="WJPO01000019">
    <property type="protein sequence ID" value="MRH21795.1"/>
    <property type="molecule type" value="Genomic_DNA"/>
</dbReference>
<dbReference type="RefSeq" id="WP_153749086.1">
    <property type="nucleotide sequence ID" value="NZ_BAAADI010000037.1"/>
</dbReference>
<reference evidence="8 9" key="1">
    <citation type="submission" date="2019-11" db="EMBL/GenBank/DDBJ databases">
        <title>Draft Whole-Genome sequence of the marine photosynthetic bacterium Rhodovulum strictum DSM 11289.</title>
        <authorList>
            <person name="Kyndt J.A."/>
            <person name="Meyer T.E."/>
        </authorList>
    </citation>
    <scope>NUCLEOTIDE SEQUENCE [LARGE SCALE GENOMIC DNA]</scope>
    <source>
        <strain evidence="8 9">DSM 11289</strain>
    </source>
</reference>
<feature type="domain" description="Peptidase S8/S53" evidence="7">
    <location>
        <begin position="190"/>
        <end position="429"/>
    </location>
</feature>
<gene>
    <name evidence="8" type="ORF">GH815_12390</name>
</gene>
<dbReference type="InterPro" id="IPR006311">
    <property type="entry name" value="TAT_signal"/>
</dbReference>
<dbReference type="AlphaFoldDB" id="A0A844BJP4"/>
<protein>
    <submittedName>
        <fullName evidence="8">S8 family serine peptidase</fullName>
    </submittedName>
</protein>
<evidence type="ECO:0000256" key="6">
    <source>
        <dbReference type="SAM" id="MobiDB-lite"/>
    </source>
</evidence>
<evidence type="ECO:0000256" key="3">
    <source>
        <dbReference type="ARBA" id="ARBA00022801"/>
    </source>
</evidence>
<evidence type="ECO:0000256" key="1">
    <source>
        <dbReference type="ARBA" id="ARBA00011073"/>
    </source>
</evidence>
<feature type="active site" description="Charge relay system" evidence="5">
    <location>
        <position position="381"/>
    </location>
</feature>
<dbReference type="InterPro" id="IPR015500">
    <property type="entry name" value="Peptidase_S8_subtilisin-rel"/>
</dbReference>
<feature type="compositionally biased region" description="Gly residues" evidence="6">
    <location>
        <begin position="41"/>
        <end position="50"/>
    </location>
</feature>
<keyword evidence="2 5" id="KW-0645">Protease</keyword>
<dbReference type="PROSITE" id="PS51318">
    <property type="entry name" value="TAT"/>
    <property type="match status" value="1"/>
</dbReference>
<proteinExistence type="inferred from homology"/>